<dbReference type="Gene3D" id="3.40.50.720">
    <property type="entry name" value="NAD(P)-binding Rossmann-like Domain"/>
    <property type="match status" value="1"/>
</dbReference>
<dbReference type="GO" id="GO:0005634">
    <property type="term" value="C:nucleus"/>
    <property type="evidence" value="ECO:0007669"/>
    <property type="project" value="TreeGrafter"/>
</dbReference>
<dbReference type="EMBL" id="CAMXCT010006758">
    <property type="protein sequence ID" value="CAI4019574.1"/>
    <property type="molecule type" value="Genomic_DNA"/>
</dbReference>
<dbReference type="SUPFAM" id="SSF52413">
    <property type="entry name" value="UDP-glucose/GDP-mannose dehydrogenase C-terminal domain"/>
    <property type="match status" value="1"/>
</dbReference>
<evidence type="ECO:0000313" key="6">
    <source>
        <dbReference type="Proteomes" id="UP001152797"/>
    </source>
</evidence>
<comment type="catalytic activity">
    <reaction evidence="1">
        <text>UDP-alpha-D-glucose + 2 NAD(+) + H2O = UDP-alpha-D-glucuronate + 2 NADH + 3 H(+)</text>
        <dbReference type="Rhea" id="RHEA:23596"/>
        <dbReference type="ChEBI" id="CHEBI:15377"/>
        <dbReference type="ChEBI" id="CHEBI:15378"/>
        <dbReference type="ChEBI" id="CHEBI:57540"/>
        <dbReference type="ChEBI" id="CHEBI:57945"/>
        <dbReference type="ChEBI" id="CHEBI:58052"/>
        <dbReference type="ChEBI" id="CHEBI:58885"/>
        <dbReference type="EC" id="1.1.1.22"/>
    </reaction>
</comment>
<reference evidence="4" key="2">
    <citation type="submission" date="2024-04" db="EMBL/GenBank/DDBJ databases">
        <authorList>
            <person name="Chen Y."/>
            <person name="Shah S."/>
            <person name="Dougan E. K."/>
            <person name="Thang M."/>
            <person name="Chan C."/>
        </authorList>
    </citation>
    <scope>NUCLEOTIDE SEQUENCE [LARGE SCALE GENOMIC DNA]</scope>
</reference>
<dbReference type="EMBL" id="CAMXCT020006758">
    <property type="protein sequence ID" value="CAL1172949.1"/>
    <property type="molecule type" value="Genomic_DNA"/>
</dbReference>
<evidence type="ECO:0000313" key="3">
    <source>
        <dbReference type="EMBL" id="CAI4019574.1"/>
    </source>
</evidence>
<dbReference type="InterPro" id="IPR036220">
    <property type="entry name" value="UDP-Glc/GDP-Man_DH_C_sf"/>
</dbReference>
<gene>
    <name evidence="3" type="ORF">C1SCF055_LOCUS44068</name>
</gene>
<dbReference type="Pfam" id="PF03720">
    <property type="entry name" value="UDPG_MGDP_dh_C"/>
    <property type="match status" value="1"/>
</dbReference>
<name>A0A9P1GR78_9DINO</name>
<keyword evidence="6" id="KW-1185">Reference proteome</keyword>
<protein>
    <submittedName>
        <fullName evidence="5">UDP-glucose 6-dehydrogenase (UDP-Glc dehydrogenase) (UDP-GlcDH) (UDPGDH)</fullName>
    </submittedName>
</protein>
<dbReference type="Proteomes" id="UP001152797">
    <property type="component" value="Unassembled WGS sequence"/>
</dbReference>
<evidence type="ECO:0000313" key="5">
    <source>
        <dbReference type="EMBL" id="CAL4806886.1"/>
    </source>
</evidence>
<dbReference type="InterPro" id="IPR014027">
    <property type="entry name" value="UDP-Glc/GDP-Man_DH_C"/>
</dbReference>
<evidence type="ECO:0000313" key="4">
    <source>
        <dbReference type="EMBL" id="CAL1172949.1"/>
    </source>
</evidence>
<comment type="caution">
    <text evidence="3">The sequence shown here is derived from an EMBL/GenBank/DDBJ whole genome shotgun (WGS) entry which is preliminary data.</text>
</comment>
<evidence type="ECO:0000256" key="1">
    <source>
        <dbReference type="ARBA" id="ARBA00047473"/>
    </source>
</evidence>
<dbReference type="PANTHER" id="PTHR11374:SF3">
    <property type="entry name" value="UDP-GLUCOSE 6-DEHYDROGENASE"/>
    <property type="match status" value="1"/>
</dbReference>
<dbReference type="GO" id="GO:0051287">
    <property type="term" value="F:NAD binding"/>
    <property type="evidence" value="ECO:0007669"/>
    <property type="project" value="InterPro"/>
</dbReference>
<reference evidence="3" key="1">
    <citation type="submission" date="2022-10" db="EMBL/GenBank/DDBJ databases">
        <authorList>
            <person name="Chen Y."/>
            <person name="Dougan E. K."/>
            <person name="Chan C."/>
            <person name="Rhodes N."/>
            <person name="Thang M."/>
        </authorList>
    </citation>
    <scope>NUCLEOTIDE SEQUENCE</scope>
</reference>
<sequence length="235" mass="26054">MRCPSGFNRCISASYASECINHLYLTAAAKCESTYPDGFYRSPIHGKPIGRECLKIALKIATRVRTLMPARSARRASFCPRIFGRRQIVPLASTRWAMELPKLSRQSDVHRMYGLQVLGPKQAVCGDLPYKYISPWSSLAAHHQQEACDGAHAIVVVTEWDEFKTYDYKSLYDKMMKPAFLFDGRNMLDHAALVDIGFEVHALGKGQIKSSGGQSQIADFVTRAGSGLLSGGYSP</sequence>
<dbReference type="OrthoDB" id="5059218at2759"/>
<organism evidence="3">
    <name type="scientific">Cladocopium goreaui</name>
    <dbReference type="NCBI Taxonomy" id="2562237"/>
    <lineage>
        <taxon>Eukaryota</taxon>
        <taxon>Sar</taxon>
        <taxon>Alveolata</taxon>
        <taxon>Dinophyceae</taxon>
        <taxon>Suessiales</taxon>
        <taxon>Symbiodiniaceae</taxon>
        <taxon>Cladocopium</taxon>
    </lineage>
</organism>
<accession>A0A9P1GR78</accession>
<dbReference type="PANTHER" id="PTHR11374">
    <property type="entry name" value="UDP-GLUCOSE DEHYDROGENASE/UDP-MANNAC DEHYDROGENASE"/>
    <property type="match status" value="1"/>
</dbReference>
<feature type="domain" description="UDP-glucose/GDP-mannose dehydrogenase C-terminal" evidence="2">
    <location>
        <begin position="123"/>
        <end position="190"/>
    </location>
</feature>
<dbReference type="GO" id="GO:0003979">
    <property type="term" value="F:UDP-glucose 6-dehydrogenase activity"/>
    <property type="evidence" value="ECO:0007669"/>
    <property type="project" value="UniProtKB-EC"/>
</dbReference>
<dbReference type="GO" id="GO:0006024">
    <property type="term" value="P:glycosaminoglycan biosynthetic process"/>
    <property type="evidence" value="ECO:0007669"/>
    <property type="project" value="TreeGrafter"/>
</dbReference>
<dbReference type="SMART" id="SM00984">
    <property type="entry name" value="UDPG_MGDP_dh_C"/>
    <property type="match status" value="1"/>
</dbReference>
<dbReference type="EMBL" id="CAMXCT030006758">
    <property type="protein sequence ID" value="CAL4806886.1"/>
    <property type="molecule type" value="Genomic_DNA"/>
</dbReference>
<dbReference type="AlphaFoldDB" id="A0A9P1GR78"/>
<evidence type="ECO:0000259" key="2">
    <source>
        <dbReference type="SMART" id="SM00984"/>
    </source>
</evidence>
<dbReference type="InterPro" id="IPR028356">
    <property type="entry name" value="UDPglc_DH_euk"/>
</dbReference>
<proteinExistence type="predicted"/>